<name>A0A0A9D229_ARUDO</name>
<evidence type="ECO:0000256" key="1">
    <source>
        <dbReference type="SAM" id="MobiDB-lite"/>
    </source>
</evidence>
<protein>
    <submittedName>
        <fullName evidence="2">Uncharacterized protein</fullName>
    </submittedName>
</protein>
<sequence length="55" mass="5815">MRSRSWKQPSKAPSTATTGTPRSAANPHTFSTAQASVTITRAPAAAAWRWISCGV</sequence>
<proteinExistence type="predicted"/>
<feature type="region of interest" description="Disordered" evidence="1">
    <location>
        <begin position="1"/>
        <end position="31"/>
    </location>
</feature>
<reference evidence="2" key="2">
    <citation type="journal article" date="2015" name="Data Brief">
        <title>Shoot transcriptome of the giant reed, Arundo donax.</title>
        <authorList>
            <person name="Barrero R.A."/>
            <person name="Guerrero F.D."/>
            <person name="Moolhuijzen P."/>
            <person name="Goolsby J.A."/>
            <person name="Tidwell J."/>
            <person name="Bellgard S.E."/>
            <person name="Bellgard M.I."/>
        </authorList>
    </citation>
    <scope>NUCLEOTIDE SEQUENCE</scope>
    <source>
        <tissue evidence="2">Shoot tissue taken approximately 20 cm above the soil surface</tissue>
    </source>
</reference>
<evidence type="ECO:0000313" key="2">
    <source>
        <dbReference type="EMBL" id="JAD77812.1"/>
    </source>
</evidence>
<organism evidence="2">
    <name type="scientific">Arundo donax</name>
    <name type="common">Giant reed</name>
    <name type="synonym">Donax arundinaceus</name>
    <dbReference type="NCBI Taxonomy" id="35708"/>
    <lineage>
        <taxon>Eukaryota</taxon>
        <taxon>Viridiplantae</taxon>
        <taxon>Streptophyta</taxon>
        <taxon>Embryophyta</taxon>
        <taxon>Tracheophyta</taxon>
        <taxon>Spermatophyta</taxon>
        <taxon>Magnoliopsida</taxon>
        <taxon>Liliopsida</taxon>
        <taxon>Poales</taxon>
        <taxon>Poaceae</taxon>
        <taxon>PACMAD clade</taxon>
        <taxon>Arundinoideae</taxon>
        <taxon>Arundineae</taxon>
        <taxon>Arundo</taxon>
    </lineage>
</organism>
<accession>A0A0A9D229</accession>
<dbReference type="AlphaFoldDB" id="A0A0A9D229"/>
<dbReference type="EMBL" id="GBRH01220083">
    <property type="protein sequence ID" value="JAD77812.1"/>
    <property type="molecule type" value="Transcribed_RNA"/>
</dbReference>
<reference evidence="2" key="1">
    <citation type="submission" date="2014-09" db="EMBL/GenBank/DDBJ databases">
        <authorList>
            <person name="Magalhaes I.L.F."/>
            <person name="Oliveira U."/>
            <person name="Santos F.R."/>
            <person name="Vidigal T.H.D.A."/>
            <person name="Brescovit A.D."/>
            <person name="Santos A.J."/>
        </authorList>
    </citation>
    <scope>NUCLEOTIDE SEQUENCE</scope>
    <source>
        <tissue evidence="2">Shoot tissue taken approximately 20 cm above the soil surface</tissue>
    </source>
</reference>